<protein>
    <submittedName>
        <fullName evidence="1">Uncharacterized protein</fullName>
    </submittedName>
</protein>
<gene>
    <name evidence="1" type="ORF">PIB30_082464</name>
</gene>
<dbReference type="EMBL" id="JASCZI010001269">
    <property type="protein sequence ID" value="MED6114653.1"/>
    <property type="molecule type" value="Genomic_DNA"/>
</dbReference>
<organism evidence="1 2">
    <name type="scientific">Stylosanthes scabra</name>
    <dbReference type="NCBI Taxonomy" id="79078"/>
    <lineage>
        <taxon>Eukaryota</taxon>
        <taxon>Viridiplantae</taxon>
        <taxon>Streptophyta</taxon>
        <taxon>Embryophyta</taxon>
        <taxon>Tracheophyta</taxon>
        <taxon>Spermatophyta</taxon>
        <taxon>Magnoliopsida</taxon>
        <taxon>eudicotyledons</taxon>
        <taxon>Gunneridae</taxon>
        <taxon>Pentapetalae</taxon>
        <taxon>rosids</taxon>
        <taxon>fabids</taxon>
        <taxon>Fabales</taxon>
        <taxon>Fabaceae</taxon>
        <taxon>Papilionoideae</taxon>
        <taxon>50 kb inversion clade</taxon>
        <taxon>dalbergioids sensu lato</taxon>
        <taxon>Dalbergieae</taxon>
        <taxon>Pterocarpus clade</taxon>
        <taxon>Stylosanthes</taxon>
    </lineage>
</organism>
<comment type="caution">
    <text evidence="1">The sequence shown here is derived from an EMBL/GenBank/DDBJ whole genome shotgun (WGS) entry which is preliminary data.</text>
</comment>
<keyword evidence="2" id="KW-1185">Reference proteome</keyword>
<accession>A0ABU6QS30</accession>
<evidence type="ECO:0000313" key="1">
    <source>
        <dbReference type="EMBL" id="MED6114653.1"/>
    </source>
</evidence>
<sequence length="137" mass="14870">MYGWRTGFVAVVEVSSIGFADYHATLEAVCNTVGCWVEIAGFHRSFGMLQWYGLLTIGGTHLYSKLYQPKTARMVDSEGVTSKTPFAAEVALTLKCWLLLAIDSINSQAFSGVLFIKAPPAEASTMALSVEVNPSKK</sequence>
<dbReference type="Proteomes" id="UP001341840">
    <property type="component" value="Unassembled WGS sequence"/>
</dbReference>
<name>A0ABU6QS30_9FABA</name>
<reference evidence="1 2" key="1">
    <citation type="journal article" date="2023" name="Plants (Basel)">
        <title>Bridging the Gap: Combining Genomics and Transcriptomics Approaches to Understand Stylosanthes scabra, an Orphan Legume from the Brazilian Caatinga.</title>
        <authorList>
            <person name="Ferreira-Neto J.R.C."/>
            <person name="da Silva M.D."/>
            <person name="Binneck E."/>
            <person name="de Melo N.F."/>
            <person name="da Silva R.H."/>
            <person name="de Melo A.L.T.M."/>
            <person name="Pandolfi V."/>
            <person name="Bustamante F.O."/>
            <person name="Brasileiro-Vidal A.C."/>
            <person name="Benko-Iseppon A.M."/>
        </authorList>
    </citation>
    <scope>NUCLEOTIDE SEQUENCE [LARGE SCALE GENOMIC DNA]</scope>
    <source>
        <tissue evidence="1">Leaves</tissue>
    </source>
</reference>
<proteinExistence type="predicted"/>
<evidence type="ECO:0000313" key="2">
    <source>
        <dbReference type="Proteomes" id="UP001341840"/>
    </source>
</evidence>